<protein>
    <submittedName>
        <fullName evidence="1">Cyclin-B2-3</fullName>
    </submittedName>
</protein>
<dbReference type="Proteomes" id="UP000685013">
    <property type="component" value="Chromosome 9"/>
</dbReference>
<reference evidence="1 2" key="1">
    <citation type="journal article" date="2021" name="Hortic Res">
        <title>The domestication of Cucurbita argyrosperma as revealed by the genome of its wild relative.</title>
        <authorList>
            <person name="Barrera-Redondo J."/>
            <person name="Sanchez-de la Vega G."/>
            <person name="Aguirre-Liguori J.A."/>
            <person name="Castellanos-Morales G."/>
            <person name="Gutierrez-Guerrero Y.T."/>
            <person name="Aguirre-Dugua X."/>
            <person name="Aguirre-Planter E."/>
            <person name="Tenaillon M.I."/>
            <person name="Lira-Saade R."/>
            <person name="Eguiarte L.E."/>
        </authorList>
    </citation>
    <scope>NUCLEOTIDE SEQUENCE [LARGE SCALE GENOMIC DNA]</scope>
    <source>
        <strain evidence="1">JBR-2021</strain>
    </source>
</reference>
<evidence type="ECO:0000313" key="2">
    <source>
        <dbReference type="Proteomes" id="UP000685013"/>
    </source>
</evidence>
<name>A0AAV6N4A3_9ROSI</name>
<organism evidence="1 2">
    <name type="scientific">Cucurbita argyrosperma subsp. sororia</name>
    <dbReference type="NCBI Taxonomy" id="37648"/>
    <lineage>
        <taxon>Eukaryota</taxon>
        <taxon>Viridiplantae</taxon>
        <taxon>Streptophyta</taxon>
        <taxon>Embryophyta</taxon>
        <taxon>Tracheophyta</taxon>
        <taxon>Spermatophyta</taxon>
        <taxon>Magnoliopsida</taxon>
        <taxon>eudicotyledons</taxon>
        <taxon>Gunneridae</taxon>
        <taxon>Pentapetalae</taxon>
        <taxon>rosids</taxon>
        <taxon>fabids</taxon>
        <taxon>Cucurbitales</taxon>
        <taxon>Cucurbitaceae</taxon>
        <taxon>Cucurbiteae</taxon>
        <taxon>Cucurbita</taxon>
    </lineage>
</organism>
<evidence type="ECO:0000313" key="1">
    <source>
        <dbReference type="EMBL" id="KAG6591221.1"/>
    </source>
</evidence>
<comment type="caution">
    <text evidence="1">The sequence shown here is derived from an EMBL/GenBank/DDBJ whole genome shotgun (WGS) entry which is preliminary data.</text>
</comment>
<gene>
    <name evidence="1" type="primary">CYCB2-3</name>
    <name evidence="1" type="ORF">SDJN03_13567</name>
</gene>
<accession>A0AAV6N4A3</accession>
<dbReference type="AlphaFoldDB" id="A0AAV6N4A3"/>
<proteinExistence type="predicted"/>
<sequence length="119" mass="13859">MGDSAGPMFVQHTEAMLDEIDRMKLEIEEVDEEGDLYTHYRAAEVSVCVPPNYMAQQVHINDRMRGFLVDRLIIEFLQETLMLNTVQFKLSVPTPYVFMKRFLKAAQSDREVRSSITRE</sequence>
<dbReference type="EMBL" id="JAGKQH010000009">
    <property type="protein sequence ID" value="KAG6591221.1"/>
    <property type="molecule type" value="Genomic_DNA"/>
</dbReference>
<keyword evidence="2" id="KW-1185">Reference proteome</keyword>
<feature type="non-terminal residue" evidence="1">
    <location>
        <position position="1"/>
    </location>
</feature>